<evidence type="ECO:0000313" key="2">
    <source>
        <dbReference type="EMBL" id="SHL43514.1"/>
    </source>
</evidence>
<dbReference type="Proteomes" id="UP000184111">
    <property type="component" value="Unassembled WGS sequence"/>
</dbReference>
<feature type="signal peptide" evidence="1">
    <location>
        <begin position="1"/>
        <end position="29"/>
    </location>
</feature>
<dbReference type="STRING" id="310782.SAMN05216499_104132"/>
<sequence>MLRRLSVLLTAAAALATAAAVTAGGPAAAAPPTSGTPCAAASSVIRVDGFAFSPPSVPAGGSSAATLTATNCTVRSQTVNETWSGRFLSDTSTGYPTGCPVYDPLPRTVTFAPRAQVVTTTTYLTFAGCTADRLRVSVSVSQGGVVLASRTADLLIQRPATVG</sequence>
<feature type="chain" id="PRO_5013042557" evidence="1">
    <location>
        <begin position="30"/>
        <end position="163"/>
    </location>
</feature>
<keyword evidence="3" id="KW-1185">Reference proteome</keyword>
<accession>A0A1M7AL80</accession>
<organism evidence="2 3">
    <name type="scientific">Actinacidiphila paucisporea</name>
    <dbReference type="NCBI Taxonomy" id="310782"/>
    <lineage>
        <taxon>Bacteria</taxon>
        <taxon>Bacillati</taxon>
        <taxon>Actinomycetota</taxon>
        <taxon>Actinomycetes</taxon>
        <taxon>Kitasatosporales</taxon>
        <taxon>Streptomycetaceae</taxon>
        <taxon>Actinacidiphila</taxon>
    </lineage>
</organism>
<gene>
    <name evidence="2" type="ORF">SAMN05216499_104132</name>
</gene>
<dbReference type="OrthoDB" id="4319964at2"/>
<keyword evidence="1" id="KW-0732">Signal</keyword>
<reference evidence="2 3" key="1">
    <citation type="submission" date="2016-11" db="EMBL/GenBank/DDBJ databases">
        <authorList>
            <person name="Jaros S."/>
            <person name="Januszkiewicz K."/>
            <person name="Wedrychowicz H."/>
        </authorList>
    </citation>
    <scope>NUCLEOTIDE SEQUENCE [LARGE SCALE GENOMIC DNA]</scope>
    <source>
        <strain evidence="2 3">CGMCC 4.2025</strain>
    </source>
</reference>
<evidence type="ECO:0000313" key="3">
    <source>
        <dbReference type="Proteomes" id="UP000184111"/>
    </source>
</evidence>
<dbReference type="EMBL" id="FRBI01000004">
    <property type="protein sequence ID" value="SHL43514.1"/>
    <property type="molecule type" value="Genomic_DNA"/>
</dbReference>
<proteinExistence type="predicted"/>
<dbReference type="RefSeq" id="WP_073495780.1">
    <property type="nucleotide sequence ID" value="NZ_FRBI01000004.1"/>
</dbReference>
<evidence type="ECO:0000256" key="1">
    <source>
        <dbReference type="SAM" id="SignalP"/>
    </source>
</evidence>
<dbReference type="PROSITE" id="PS51318">
    <property type="entry name" value="TAT"/>
    <property type="match status" value="1"/>
</dbReference>
<protein>
    <submittedName>
        <fullName evidence="2">Uncharacterized protein</fullName>
    </submittedName>
</protein>
<dbReference type="AlphaFoldDB" id="A0A1M7AL80"/>
<name>A0A1M7AL80_9ACTN</name>
<dbReference type="InterPro" id="IPR006311">
    <property type="entry name" value="TAT_signal"/>
</dbReference>